<dbReference type="SUPFAM" id="SSF52141">
    <property type="entry name" value="Uracil-DNA glycosylase-like"/>
    <property type="match status" value="1"/>
</dbReference>
<dbReference type="GO" id="GO:0004844">
    <property type="term" value="F:uracil DNA N-glycosylase activity"/>
    <property type="evidence" value="ECO:0007669"/>
    <property type="project" value="UniProtKB-EC"/>
</dbReference>
<protein>
    <recommendedName>
        <fullName evidence="5 9">Uracil-DNA glycosylase</fullName>
        <shortName evidence="9">UDG</shortName>
        <ecNumber evidence="4 9">3.2.2.27</ecNumber>
    </recommendedName>
</protein>
<keyword evidence="14" id="KW-1185">Reference proteome</keyword>
<comment type="similarity">
    <text evidence="3 9 11">Belongs to the uracil-DNA glycosylase (UDG) superfamily. UNG family.</text>
</comment>
<evidence type="ECO:0000256" key="11">
    <source>
        <dbReference type="RuleBase" id="RU003780"/>
    </source>
</evidence>
<keyword evidence="9" id="KW-0963">Cytoplasm</keyword>
<dbReference type="EMBL" id="CP091511">
    <property type="protein sequence ID" value="UOO90217.1"/>
    <property type="molecule type" value="Genomic_DNA"/>
</dbReference>
<dbReference type="InterPro" id="IPR005122">
    <property type="entry name" value="Uracil-DNA_glycosylase-like"/>
</dbReference>
<dbReference type="PROSITE" id="PS00130">
    <property type="entry name" value="U_DNA_GLYCOSYLASE"/>
    <property type="match status" value="1"/>
</dbReference>
<comment type="function">
    <text evidence="2 9 11">Excises uracil residues from the DNA which can arise as a result of misincorporation of dUMP residues by DNA polymerase or due to deamination of cytosine.</text>
</comment>
<dbReference type="PANTHER" id="PTHR11264">
    <property type="entry name" value="URACIL-DNA GLYCOSYLASE"/>
    <property type="match status" value="1"/>
</dbReference>
<dbReference type="NCBIfam" id="TIGR00628">
    <property type="entry name" value="ung"/>
    <property type="match status" value="1"/>
</dbReference>
<dbReference type="CDD" id="cd10027">
    <property type="entry name" value="UDG-F1-like"/>
    <property type="match status" value="1"/>
</dbReference>
<gene>
    <name evidence="9 13" type="primary">ung</name>
    <name evidence="13" type="ORF">LVJ82_04310</name>
</gene>
<dbReference type="HAMAP" id="MF_00148">
    <property type="entry name" value="UDG"/>
    <property type="match status" value="1"/>
</dbReference>
<evidence type="ECO:0000256" key="1">
    <source>
        <dbReference type="ARBA" id="ARBA00001400"/>
    </source>
</evidence>
<evidence type="ECO:0000259" key="12">
    <source>
        <dbReference type="SMART" id="SM00986"/>
    </source>
</evidence>
<dbReference type="EC" id="3.2.2.27" evidence="4 9"/>
<feature type="domain" description="Uracil-DNA glycosylase-like" evidence="12">
    <location>
        <begin position="50"/>
        <end position="211"/>
    </location>
</feature>
<dbReference type="SMART" id="SM00987">
    <property type="entry name" value="UreE_C"/>
    <property type="match status" value="1"/>
</dbReference>
<keyword evidence="7 9" id="KW-0378">Hydrolase</keyword>
<dbReference type="NCBIfam" id="NF003591">
    <property type="entry name" value="PRK05254.1-4"/>
    <property type="match status" value="1"/>
</dbReference>
<keyword evidence="8 9" id="KW-0234">DNA repair</keyword>
<evidence type="ECO:0000313" key="14">
    <source>
        <dbReference type="Proteomes" id="UP000832011"/>
    </source>
</evidence>
<dbReference type="Proteomes" id="UP000832011">
    <property type="component" value="Chromosome"/>
</dbReference>
<organism evidence="13 14">
    <name type="scientific">Vitreoscilla massiliensis</name>
    <dbReference type="NCBI Taxonomy" id="1689272"/>
    <lineage>
        <taxon>Bacteria</taxon>
        <taxon>Pseudomonadati</taxon>
        <taxon>Pseudomonadota</taxon>
        <taxon>Betaproteobacteria</taxon>
        <taxon>Neisseriales</taxon>
        <taxon>Neisseriaceae</taxon>
        <taxon>Vitreoscilla</taxon>
    </lineage>
</organism>
<keyword evidence="13" id="KW-0326">Glycosidase</keyword>
<evidence type="ECO:0000256" key="6">
    <source>
        <dbReference type="ARBA" id="ARBA00022763"/>
    </source>
</evidence>
<dbReference type="Pfam" id="PF03167">
    <property type="entry name" value="UDG"/>
    <property type="match status" value="1"/>
</dbReference>
<dbReference type="InterPro" id="IPR002043">
    <property type="entry name" value="UDG_fam1"/>
</dbReference>
<evidence type="ECO:0000256" key="7">
    <source>
        <dbReference type="ARBA" id="ARBA00022801"/>
    </source>
</evidence>
<dbReference type="NCBIfam" id="NF003588">
    <property type="entry name" value="PRK05254.1-1"/>
    <property type="match status" value="1"/>
</dbReference>
<dbReference type="PANTHER" id="PTHR11264:SF0">
    <property type="entry name" value="URACIL-DNA GLYCOSYLASE"/>
    <property type="match status" value="1"/>
</dbReference>
<evidence type="ECO:0000256" key="4">
    <source>
        <dbReference type="ARBA" id="ARBA00012030"/>
    </source>
</evidence>
<evidence type="ECO:0000256" key="5">
    <source>
        <dbReference type="ARBA" id="ARBA00018429"/>
    </source>
</evidence>
<proteinExistence type="inferred from homology"/>
<evidence type="ECO:0000313" key="13">
    <source>
        <dbReference type="EMBL" id="UOO90217.1"/>
    </source>
</evidence>
<dbReference type="RefSeq" id="WP_058355889.1">
    <property type="nucleotide sequence ID" value="NZ_CABKVG010000008.1"/>
</dbReference>
<sequence length="223" mass="25298">MQTNVLTWQDTLALEKQQPYFQELVSKVNHERADGKTIYPPNAEVFHAFVATDLANIKVVILGQDPYHGPEQAHGLAFSVRKGVKIPPSLRNMYKELSTDIDGFQIPEHGDLNHWAEQGVLLLNTVLTVEAGQAHSHAKWGWERFTDKVVDVINQYQQQVVFMLWGSHAQKKGAMIDRSRHLVLESVHPSPLSAHRGFFGCRHFSQANQYLIQTGQAPIDWQV</sequence>
<evidence type="ECO:0000256" key="10">
    <source>
        <dbReference type="PROSITE-ProRule" id="PRU10072"/>
    </source>
</evidence>
<name>A0ABY4E368_9NEIS</name>
<dbReference type="SMART" id="SM00986">
    <property type="entry name" value="UDG"/>
    <property type="match status" value="1"/>
</dbReference>
<dbReference type="NCBIfam" id="NF003589">
    <property type="entry name" value="PRK05254.1-2"/>
    <property type="match status" value="1"/>
</dbReference>
<dbReference type="Gene3D" id="3.40.470.10">
    <property type="entry name" value="Uracil-DNA glycosylase-like domain"/>
    <property type="match status" value="1"/>
</dbReference>
<dbReference type="NCBIfam" id="NF003592">
    <property type="entry name" value="PRK05254.1-5"/>
    <property type="match status" value="1"/>
</dbReference>
<dbReference type="InterPro" id="IPR018085">
    <property type="entry name" value="Ura-DNA_Glyclase_AS"/>
</dbReference>
<comment type="catalytic activity">
    <reaction evidence="1 9 11">
        <text>Hydrolyzes single-stranded DNA or mismatched double-stranded DNA and polynucleotides, releasing free uracil.</text>
        <dbReference type="EC" id="3.2.2.27"/>
    </reaction>
</comment>
<evidence type="ECO:0000256" key="8">
    <source>
        <dbReference type="ARBA" id="ARBA00023204"/>
    </source>
</evidence>
<evidence type="ECO:0000256" key="3">
    <source>
        <dbReference type="ARBA" id="ARBA00008184"/>
    </source>
</evidence>
<dbReference type="InterPro" id="IPR036895">
    <property type="entry name" value="Uracil-DNA_glycosylase-like_sf"/>
</dbReference>
<evidence type="ECO:0000256" key="9">
    <source>
        <dbReference type="HAMAP-Rule" id="MF_00148"/>
    </source>
</evidence>
<reference evidence="13 14" key="1">
    <citation type="journal article" date="2022" name="Res Sq">
        <title>Evolution of multicellular longitudinally dividing oral cavity symbionts (Neisseriaceae).</title>
        <authorList>
            <person name="Nyongesa S."/>
            <person name="Weber P."/>
            <person name="Bernet E."/>
            <person name="Pullido F."/>
            <person name="Nieckarz M."/>
            <person name="Delaby M."/>
            <person name="Nieves C."/>
            <person name="Viehboeck T."/>
            <person name="Krause N."/>
            <person name="Rivera-Millot A."/>
            <person name="Nakamura A."/>
            <person name="Vischer N."/>
            <person name="VanNieuwenhze M."/>
            <person name="Brun Y."/>
            <person name="Cava F."/>
            <person name="Bulgheresi S."/>
            <person name="Veyrier F."/>
        </authorList>
    </citation>
    <scope>NUCLEOTIDE SEQUENCE [LARGE SCALE GENOMIC DNA]</scope>
    <source>
        <strain evidence="13 14">SN4</strain>
    </source>
</reference>
<evidence type="ECO:0000256" key="2">
    <source>
        <dbReference type="ARBA" id="ARBA00002631"/>
    </source>
</evidence>
<accession>A0ABY4E368</accession>
<feature type="active site" description="Proton acceptor" evidence="9 10">
    <location>
        <position position="65"/>
    </location>
</feature>
<comment type="subcellular location">
    <subcellularLocation>
        <location evidence="9">Cytoplasm</location>
    </subcellularLocation>
</comment>
<keyword evidence="6 9" id="KW-0227">DNA damage</keyword>